<evidence type="ECO:0000313" key="3">
    <source>
        <dbReference type="EMBL" id="EJT72449.1"/>
    </source>
</evidence>
<sequence length="191" mass="21940">MFHPGPRSTSSQQQQQQQGAALTLLLLLVSLLRIARLPFRRRATAAVTMSSKSILPSYQDQVVSSAVGGRHGRCRDHHSEKAHYPHHHHNAHAVSPSRRKKSRWCYCYCLPRLRHVLVFLATLLFIFYVTGCLHLYKRISLKKDHDSMHLQTTTWNFRFSRGPIDVSLGTFRTSRDMVEINYHPEAQASPS</sequence>
<evidence type="ECO:0000256" key="1">
    <source>
        <dbReference type="SAM" id="MobiDB-lite"/>
    </source>
</evidence>
<dbReference type="EnsemblFungi" id="EJT72449">
    <property type="protein sequence ID" value="EJT72449"/>
    <property type="gene ID" value="GGTG_09315"/>
</dbReference>
<reference evidence="4" key="4">
    <citation type="journal article" date="2015" name="G3 (Bethesda)">
        <title>Genome sequences of three phytopathogenic species of the Magnaporthaceae family of fungi.</title>
        <authorList>
            <person name="Okagaki L.H."/>
            <person name="Nunes C.C."/>
            <person name="Sailsbery J."/>
            <person name="Clay B."/>
            <person name="Brown D."/>
            <person name="John T."/>
            <person name="Oh Y."/>
            <person name="Young N."/>
            <person name="Fitzgerald M."/>
            <person name="Haas B.J."/>
            <person name="Zeng Q."/>
            <person name="Young S."/>
            <person name="Adiconis X."/>
            <person name="Fan L."/>
            <person name="Levin J.Z."/>
            <person name="Mitchell T.K."/>
            <person name="Okubara P.A."/>
            <person name="Farman M.L."/>
            <person name="Kohn L.M."/>
            <person name="Birren B."/>
            <person name="Ma L.-J."/>
            <person name="Dean R.A."/>
        </authorList>
    </citation>
    <scope>NUCLEOTIDE SEQUENCE</scope>
    <source>
        <strain evidence="4">R3-111a-1</strain>
    </source>
</reference>
<keyword evidence="2" id="KW-0472">Membrane</keyword>
<protein>
    <submittedName>
        <fullName evidence="3 4">Uncharacterized protein</fullName>
    </submittedName>
</protein>
<organism evidence="3">
    <name type="scientific">Gaeumannomyces tritici (strain R3-111a-1)</name>
    <name type="common">Wheat and barley take-all root rot fungus</name>
    <name type="synonym">Gaeumannomyces graminis var. tritici</name>
    <dbReference type="NCBI Taxonomy" id="644352"/>
    <lineage>
        <taxon>Eukaryota</taxon>
        <taxon>Fungi</taxon>
        <taxon>Dikarya</taxon>
        <taxon>Ascomycota</taxon>
        <taxon>Pezizomycotina</taxon>
        <taxon>Sordariomycetes</taxon>
        <taxon>Sordariomycetidae</taxon>
        <taxon>Magnaporthales</taxon>
        <taxon>Magnaporthaceae</taxon>
        <taxon>Gaeumannomyces</taxon>
    </lineage>
</organism>
<keyword evidence="5" id="KW-1185">Reference proteome</keyword>
<proteinExistence type="predicted"/>
<evidence type="ECO:0000256" key="2">
    <source>
        <dbReference type="SAM" id="Phobius"/>
    </source>
</evidence>
<feature type="compositionally biased region" description="Basic residues" evidence="1">
    <location>
        <begin position="84"/>
        <end position="95"/>
    </location>
</feature>
<dbReference type="Proteomes" id="UP000006039">
    <property type="component" value="Unassembled WGS sequence"/>
</dbReference>
<reference evidence="3" key="3">
    <citation type="submission" date="2010-09" db="EMBL/GenBank/DDBJ databases">
        <title>Annotation of Gaeumannomyces graminis var. tritici R3-111a-1.</title>
        <authorList>
            <consortium name="The Broad Institute Genome Sequencing Platform"/>
            <person name="Ma L.-J."/>
            <person name="Dead R."/>
            <person name="Young S.K."/>
            <person name="Zeng Q."/>
            <person name="Gargeya S."/>
            <person name="Fitzgerald M."/>
            <person name="Haas B."/>
            <person name="Abouelleil A."/>
            <person name="Alvarado L."/>
            <person name="Arachchi H.M."/>
            <person name="Berlin A."/>
            <person name="Brown A."/>
            <person name="Chapman S.B."/>
            <person name="Chen Z."/>
            <person name="Dunbar C."/>
            <person name="Freedman E."/>
            <person name="Gearin G."/>
            <person name="Gellesch M."/>
            <person name="Goldberg J."/>
            <person name="Griggs A."/>
            <person name="Gujja S."/>
            <person name="Heiman D."/>
            <person name="Howarth C."/>
            <person name="Larson L."/>
            <person name="Lui A."/>
            <person name="MacDonald P.J.P."/>
            <person name="Mehta T."/>
            <person name="Montmayeur A."/>
            <person name="Murphy C."/>
            <person name="Neiman D."/>
            <person name="Pearson M."/>
            <person name="Priest M."/>
            <person name="Roberts A."/>
            <person name="Saif S."/>
            <person name="Shea T."/>
            <person name="Shenoy N."/>
            <person name="Sisk P."/>
            <person name="Stolte C."/>
            <person name="Sykes S."/>
            <person name="Yandava C."/>
            <person name="Wortman J."/>
            <person name="Nusbaum C."/>
            <person name="Birren B."/>
        </authorList>
    </citation>
    <scope>NUCLEOTIDE SEQUENCE</scope>
    <source>
        <strain evidence="3">R3-111a-1</strain>
    </source>
</reference>
<dbReference type="AlphaFoldDB" id="J3P718"/>
<dbReference type="eggNOG" id="ENOG502T7UV">
    <property type="taxonomic scope" value="Eukaryota"/>
</dbReference>
<dbReference type="VEuPathDB" id="FungiDB:GGTG_09315"/>
<feature type="region of interest" description="Disordered" evidence="1">
    <location>
        <begin position="69"/>
        <end position="95"/>
    </location>
</feature>
<dbReference type="EMBL" id="GL385399">
    <property type="protein sequence ID" value="EJT72449.1"/>
    <property type="molecule type" value="Genomic_DNA"/>
</dbReference>
<keyword evidence="2" id="KW-0812">Transmembrane</keyword>
<keyword evidence="2" id="KW-1133">Transmembrane helix</keyword>
<dbReference type="RefSeq" id="XP_009225423.1">
    <property type="nucleotide sequence ID" value="XM_009227159.1"/>
</dbReference>
<dbReference type="OrthoDB" id="5205482at2759"/>
<accession>J3P718</accession>
<evidence type="ECO:0000313" key="4">
    <source>
        <dbReference type="EnsemblFungi" id="EJT72449"/>
    </source>
</evidence>
<feature type="transmembrane region" description="Helical" evidence="2">
    <location>
        <begin position="116"/>
        <end position="136"/>
    </location>
</feature>
<dbReference type="GeneID" id="20349773"/>
<evidence type="ECO:0000313" key="5">
    <source>
        <dbReference type="Proteomes" id="UP000006039"/>
    </source>
</evidence>
<name>J3P718_GAET3</name>
<reference evidence="3" key="2">
    <citation type="submission" date="2010-07" db="EMBL/GenBank/DDBJ databases">
        <authorList>
            <consortium name="The Broad Institute Genome Sequencing Platform"/>
            <consortium name="Broad Institute Genome Sequencing Center for Infectious Disease"/>
            <person name="Ma L.-J."/>
            <person name="Dead R."/>
            <person name="Young S."/>
            <person name="Zeng Q."/>
            <person name="Koehrsen M."/>
            <person name="Alvarado L."/>
            <person name="Berlin A."/>
            <person name="Chapman S.B."/>
            <person name="Chen Z."/>
            <person name="Freedman E."/>
            <person name="Gellesch M."/>
            <person name="Goldberg J."/>
            <person name="Griggs A."/>
            <person name="Gujja S."/>
            <person name="Heilman E.R."/>
            <person name="Heiman D."/>
            <person name="Hepburn T."/>
            <person name="Howarth C."/>
            <person name="Jen D."/>
            <person name="Larson L."/>
            <person name="Mehta T."/>
            <person name="Neiman D."/>
            <person name="Pearson M."/>
            <person name="Roberts A."/>
            <person name="Saif S."/>
            <person name="Shea T."/>
            <person name="Shenoy N."/>
            <person name="Sisk P."/>
            <person name="Stolte C."/>
            <person name="Sykes S."/>
            <person name="Walk T."/>
            <person name="White J."/>
            <person name="Yandava C."/>
            <person name="Haas B."/>
            <person name="Nusbaum C."/>
            <person name="Birren B."/>
        </authorList>
    </citation>
    <scope>NUCLEOTIDE SEQUENCE</scope>
    <source>
        <strain evidence="3">R3-111a-1</strain>
    </source>
</reference>
<dbReference type="HOGENOM" id="CLU_143637_0_0_1"/>
<reference evidence="5" key="1">
    <citation type="submission" date="2010-07" db="EMBL/GenBank/DDBJ databases">
        <title>The genome sequence of Gaeumannomyces graminis var. tritici strain R3-111a-1.</title>
        <authorList>
            <consortium name="The Broad Institute Genome Sequencing Platform"/>
            <person name="Ma L.-J."/>
            <person name="Dead R."/>
            <person name="Young S."/>
            <person name="Zeng Q."/>
            <person name="Koehrsen M."/>
            <person name="Alvarado L."/>
            <person name="Berlin A."/>
            <person name="Chapman S.B."/>
            <person name="Chen Z."/>
            <person name="Freedman E."/>
            <person name="Gellesch M."/>
            <person name="Goldberg J."/>
            <person name="Griggs A."/>
            <person name="Gujja S."/>
            <person name="Heilman E.R."/>
            <person name="Heiman D."/>
            <person name="Hepburn T."/>
            <person name="Howarth C."/>
            <person name="Jen D."/>
            <person name="Larson L."/>
            <person name="Mehta T."/>
            <person name="Neiman D."/>
            <person name="Pearson M."/>
            <person name="Roberts A."/>
            <person name="Saif S."/>
            <person name="Shea T."/>
            <person name="Shenoy N."/>
            <person name="Sisk P."/>
            <person name="Stolte C."/>
            <person name="Sykes S."/>
            <person name="Walk T."/>
            <person name="White J."/>
            <person name="Yandava C."/>
            <person name="Haas B."/>
            <person name="Nusbaum C."/>
            <person name="Birren B."/>
        </authorList>
    </citation>
    <scope>NUCLEOTIDE SEQUENCE [LARGE SCALE GENOMIC DNA]</scope>
    <source>
        <strain evidence="5">R3-111a-1</strain>
    </source>
</reference>
<feature type="transmembrane region" description="Helical" evidence="2">
    <location>
        <begin position="20"/>
        <end position="39"/>
    </location>
</feature>
<reference evidence="4" key="5">
    <citation type="submission" date="2018-04" db="UniProtKB">
        <authorList>
            <consortium name="EnsemblFungi"/>
        </authorList>
    </citation>
    <scope>IDENTIFICATION</scope>
    <source>
        <strain evidence="4">R3-111a-1</strain>
    </source>
</reference>
<gene>
    <name evidence="4" type="primary">20349773</name>
    <name evidence="3" type="ORF">GGTG_09315</name>
</gene>